<dbReference type="InterPro" id="IPR036259">
    <property type="entry name" value="MFS_trans_sf"/>
</dbReference>
<dbReference type="Proteomes" id="UP001175353">
    <property type="component" value="Unassembled WGS sequence"/>
</dbReference>
<feature type="compositionally biased region" description="Basic and acidic residues" evidence="5">
    <location>
        <begin position="29"/>
        <end position="39"/>
    </location>
</feature>
<dbReference type="Gene3D" id="1.20.1720.10">
    <property type="entry name" value="Multidrug resistance protein D"/>
    <property type="match status" value="1"/>
</dbReference>
<dbReference type="Pfam" id="PF07690">
    <property type="entry name" value="MFS_1"/>
    <property type="match status" value="1"/>
</dbReference>
<feature type="compositionally biased region" description="Basic and acidic residues" evidence="5">
    <location>
        <begin position="1"/>
        <end position="22"/>
    </location>
</feature>
<accession>A0AAN6QZ53</accession>
<dbReference type="InterPro" id="IPR011701">
    <property type="entry name" value="MFS"/>
</dbReference>
<keyword evidence="4 6" id="KW-0472">Membrane</keyword>
<feature type="domain" description="Major facilitator superfamily (MFS) profile" evidence="7">
    <location>
        <begin position="51"/>
        <end position="214"/>
    </location>
</feature>
<reference evidence="8" key="1">
    <citation type="submission" date="2023-06" db="EMBL/GenBank/DDBJ databases">
        <title>Black Yeasts Isolated from many extreme environments.</title>
        <authorList>
            <person name="Coleine C."/>
            <person name="Stajich J.E."/>
            <person name="Selbmann L."/>
        </authorList>
    </citation>
    <scope>NUCLEOTIDE SEQUENCE</scope>
    <source>
        <strain evidence="8">CCFEE 5200</strain>
    </source>
</reference>
<comment type="subcellular location">
    <subcellularLocation>
        <location evidence="1">Membrane</location>
        <topology evidence="1">Multi-pass membrane protein</topology>
    </subcellularLocation>
</comment>
<evidence type="ECO:0000313" key="8">
    <source>
        <dbReference type="EMBL" id="KAK1004763.1"/>
    </source>
</evidence>
<evidence type="ECO:0000256" key="4">
    <source>
        <dbReference type="ARBA" id="ARBA00023136"/>
    </source>
</evidence>
<evidence type="ECO:0000313" key="9">
    <source>
        <dbReference type="Proteomes" id="UP001175353"/>
    </source>
</evidence>
<evidence type="ECO:0000256" key="5">
    <source>
        <dbReference type="SAM" id="MobiDB-lite"/>
    </source>
</evidence>
<evidence type="ECO:0000256" key="2">
    <source>
        <dbReference type="ARBA" id="ARBA00022692"/>
    </source>
</evidence>
<name>A0AAN6QZ53_9PEZI</name>
<feature type="transmembrane region" description="Helical" evidence="6">
    <location>
        <begin position="117"/>
        <end position="135"/>
    </location>
</feature>
<feature type="transmembrane region" description="Helical" evidence="6">
    <location>
        <begin position="49"/>
        <end position="69"/>
    </location>
</feature>
<sequence>MSVDEKPASDHDEGQDLAKRVDSNPYEELSPRPSDDPKDPLNWPLSLKIACLLQVGLLAGLGGVNTAIINPAYTPMAKDLHISVVHASYQTTVVIAINGLAPFLFIPLANVYGRRPLYLFCTLLGFGTSLASAYAKTFSQLLAARAFNGFMPVAFALGAATVVDLFFFHQRGRAMGVYVVLMTNGSHLAPIVGGLVGQYLGWRWCFKMAAIFDP</sequence>
<evidence type="ECO:0000256" key="3">
    <source>
        <dbReference type="ARBA" id="ARBA00022989"/>
    </source>
</evidence>
<evidence type="ECO:0000256" key="1">
    <source>
        <dbReference type="ARBA" id="ARBA00004141"/>
    </source>
</evidence>
<feature type="transmembrane region" description="Helical" evidence="6">
    <location>
        <begin position="147"/>
        <end position="168"/>
    </location>
</feature>
<dbReference type="GO" id="GO:0005886">
    <property type="term" value="C:plasma membrane"/>
    <property type="evidence" value="ECO:0007669"/>
    <property type="project" value="TreeGrafter"/>
</dbReference>
<dbReference type="PANTHER" id="PTHR23502">
    <property type="entry name" value="MAJOR FACILITATOR SUPERFAMILY"/>
    <property type="match status" value="1"/>
</dbReference>
<evidence type="ECO:0000256" key="6">
    <source>
        <dbReference type="SAM" id="Phobius"/>
    </source>
</evidence>
<proteinExistence type="predicted"/>
<keyword evidence="9" id="KW-1185">Reference proteome</keyword>
<evidence type="ECO:0000259" key="7">
    <source>
        <dbReference type="PROSITE" id="PS50850"/>
    </source>
</evidence>
<organism evidence="8 9">
    <name type="scientific">Friedmanniomyces endolithicus</name>
    <dbReference type="NCBI Taxonomy" id="329885"/>
    <lineage>
        <taxon>Eukaryota</taxon>
        <taxon>Fungi</taxon>
        <taxon>Dikarya</taxon>
        <taxon>Ascomycota</taxon>
        <taxon>Pezizomycotina</taxon>
        <taxon>Dothideomycetes</taxon>
        <taxon>Dothideomycetidae</taxon>
        <taxon>Mycosphaerellales</taxon>
        <taxon>Teratosphaeriaceae</taxon>
        <taxon>Friedmanniomyces</taxon>
    </lineage>
</organism>
<dbReference type="GO" id="GO:0022857">
    <property type="term" value="F:transmembrane transporter activity"/>
    <property type="evidence" value="ECO:0007669"/>
    <property type="project" value="InterPro"/>
</dbReference>
<keyword evidence="3 6" id="KW-1133">Transmembrane helix</keyword>
<protein>
    <recommendedName>
        <fullName evidence="7">Major facilitator superfamily (MFS) profile domain-containing protein</fullName>
    </recommendedName>
</protein>
<dbReference type="EMBL" id="JAUJLE010000024">
    <property type="protein sequence ID" value="KAK1004763.1"/>
    <property type="molecule type" value="Genomic_DNA"/>
</dbReference>
<dbReference type="SUPFAM" id="SSF103473">
    <property type="entry name" value="MFS general substrate transporter"/>
    <property type="match status" value="1"/>
</dbReference>
<comment type="caution">
    <text evidence="8">The sequence shown here is derived from an EMBL/GenBank/DDBJ whole genome shotgun (WGS) entry which is preliminary data.</text>
</comment>
<feature type="transmembrane region" description="Helical" evidence="6">
    <location>
        <begin position="89"/>
        <end position="110"/>
    </location>
</feature>
<gene>
    <name evidence="8" type="ORF">LTR91_004258</name>
</gene>
<keyword evidence="2 6" id="KW-0812">Transmembrane</keyword>
<dbReference type="AlphaFoldDB" id="A0AAN6QZ53"/>
<dbReference type="InterPro" id="IPR020846">
    <property type="entry name" value="MFS_dom"/>
</dbReference>
<feature type="region of interest" description="Disordered" evidence="5">
    <location>
        <begin position="1"/>
        <end position="39"/>
    </location>
</feature>
<dbReference type="PANTHER" id="PTHR23502:SF181">
    <property type="entry name" value="MAJOR FACILITATOR SUPERFAMILY (MFS) PROFILE DOMAIN-CONTAINING PROTEIN"/>
    <property type="match status" value="1"/>
</dbReference>
<dbReference type="PROSITE" id="PS50850">
    <property type="entry name" value="MFS"/>
    <property type="match status" value="1"/>
</dbReference>